<dbReference type="SUPFAM" id="SSF53335">
    <property type="entry name" value="S-adenosyl-L-methionine-dependent methyltransferases"/>
    <property type="match status" value="1"/>
</dbReference>
<organism evidence="1 2">
    <name type="scientific">Anaeroselena agilis</name>
    <dbReference type="NCBI Taxonomy" id="3063788"/>
    <lineage>
        <taxon>Bacteria</taxon>
        <taxon>Bacillati</taxon>
        <taxon>Bacillota</taxon>
        <taxon>Negativicutes</taxon>
        <taxon>Acetonemataceae</taxon>
        <taxon>Anaeroselena</taxon>
    </lineage>
</organism>
<dbReference type="InterPro" id="IPR029063">
    <property type="entry name" value="SAM-dependent_MTases_sf"/>
</dbReference>
<dbReference type="EC" id="2.1.1.-" evidence="1"/>
<dbReference type="InterPro" id="IPR007536">
    <property type="entry name" value="16SrRNA_methylTrfase_J"/>
</dbReference>
<dbReference type="EMBL" id="JAUOZS010000001">
    <property type="protein sequence ID" value="MDT8901396.1"/>
    <property type="molecule type" value="Genomic_DNA"/>
</dbReference>
<proteinExistence type="predicted"/>
<dbReference type="Gene3D" id="3.40.50.150">
    <property type="entry name" value="Vaccinia Virus protein VP39"/>
    <property type="match status" value="1"/>
</dbReference>
<evidence type="ECO:0000313" key="1">
    <source>
        <dbReference type="EMBL" id="MDT8901396.1"/>
    </source>
</evidence>
<reference evidence="1 2" key="1">
    <citation type="submission" date="2023-07" db="EMBL/GenBank/DDBJ databases">
        <title>The novel representative of Negativicutes class, Anaeroselena agilis gen. nov. sp. nov.</title>
        <authorList>
            <person name="Prokofeva M.I."/>
            <person name="Elcheninov A.G."/>
            <person name="Klyukina A."/>
            <person name="Kublanov I.V."/>
            <person name="Frolov E.N."/>
            <person name="Podosokorskaya O.A."/>
        </authorList>
    </citation>
    <scope>NUCLEOTIDE SEQUENCE [LARGE SCALE GENOMIC DNA]</scope>
    <source>
        <strain evidence="1 2">4137-cl</strain>
    </source>
</reference>
<comment type="caution">
    <text evidence="1">The sequence shown here is derived from an EMBL/GenBank/DDBJ whole genome shotgun (WGS) entry which is preliminary data.</text>
</comment>
<keyword evidence="1" id="KW-0808">Transferase</keyword>
<keyword evidence="1" id="KW-0489">Methyltransferase</keyword>
<protein>
    <submittedName>
        <fullName evidence="1">Class I SAM-dependent methyltransferase</fullName>
        <ecNumber evidence="1">2.1.1.-</ecNumber>
    </submittedName>
</protein>
<dbReference type="GO" id="GO:0032259">
    <property type="term" value="P:methylation"/>
    <property type="evidence" value="ECO:0007669"/>
    <property type="project" value="UniProtKB-KW"/>
</dbReference>
<dbReference type="Pfam" id="PF04445">
    <property type="entry name" value="SAM_MT"/>
    <property type="match status" value="1"/>
</dbReference>
<evidence type="ECO:0000313" key="2">
    <source>
        <dbReference type="Proteomes" id="UP001254848"/>
    </source>
</evidence>
<name>A0ABU3NX48_9FIRM</name>
<dbReference type="PANTHER" id="PTHR36112">
    <property type="entry name" value="RIBOSOMAL RNA SMALL SUBUNIT METHYLTRANSFERASE J"/>
    <property type="match status" value="1"/>
</dbReference>
<dbReference type="RefSeq" id="WP_413779906.1">
    <property type="nucleotide sequence ID" value="NZ_JAUOZS010000001.1"/>
</dbReference>
<dbReference type="PANTHER" id="PTHR36112:SF1">
    <property type="entry name" value="RIBOSOMAL RNA SMALL SUBUNIT METHYLTRANSFERASE J"/>
    <property type="match status" value="1"/>
</dbReference>
<sequence>MNLIVTTIHKPTPTVAEQAEELAERLAAPFVERGRSSLGSLCAEHDADTVLVAAKGGPVVHTAGGEYFFHLSMAELRINNLKDGKPDHMISAMGLARGMSVLDCTLGLATDAVVASFAAGEEGRVVGLEASPLIAAITGYGLAGFASGRPDVDAALRRIEVIRADYNAYLANLPDASFDVVYFDPMFRAPVAASSSLRPIRTLADPRPVGPEAVAAALRVAKRRVVLKEARGSGEFARLGFATVVGGKYSSIHYGILEAGC</sequence>
<dbReference type="Proteomes" id="UP001254848">
    <property type="component" value="Unassembled WGS sequence"/>
</dbReference>
<accession>A0ABU3NX48</accession>
<keyword evidence="2" id="KW-1185">Reference proteome</keyword>
<gene>
    <name evidence="1" type="ORF">Q4T40_09110</name>
</gene>
<dbReference type="GO" id="GO:0008168">
    <property type="term" value="F:methyltransferase activity"/>
    <property type="evidence" value="ECO:0007669"/>
    <property type="project" value="UniProtKB-KW"/>
</dbReference>